<gene>
    <name evidence="1" type="ORF">IPOD504_LOCUS177</name>
</gene>
<sequence>MSERGSGNPPTRTGPAQWVMVHTPHMMVDKVARPLVPGGSGCKTDVDGRQSSKMGLPAICPIAGWNHYGYATPDCSSYYWHIPPASRESQAPAAIPAPHVLTCHSCGTCRGGGEGGMGSGQARAAIKSSVPGVVASAERSLRPPALQVENNTVAVANTVPTSGSYRLYLQTSAQTNTQKPKPNINSTYMRFASWNVRTMRTGFPNTCGSLDCAQDLRKTYNIDSKGSTSISRPYKRPESKTKGLCGRLTTLFSGGARVLQRTVSMV</sequence>
<name>A0ABN8HMV1_9NEOP</name>
<feature type="non-terminal residue" evidence="1">
    <location>
        <position position="1"/>
    </location>
</feature>
<proteinExistence type="predicted"/>
<evidence type="ECO:0000313" key="2">
    <source>
        <dbReference type="Proteomes" id="UP000837857"/>
    </source>
</evidence>
<accession>A0ABN8HMV1</accession>
<evidence type="ECO:0000313" key="1">
    <source>
        <dbReference type="EMBL" id="CAH2034543.1"/>
    </source>
</evidence>
<dbReference type="EMBL" id="OW152813">
    <property type="protein sequence ID" value="CAH2034543.1"/>
    <property type="molecule type" value="Genomic_DNA"/>
</dbReference>
<keyword evidence="2" id="KW-1185">Reference proteome</keyword>
<reference evidence="1" key="1">
    <citation type="submission" date="2022-03" db="EMBL/GenBank/DDBJ databases">
        <authorList>
            <person name="Martin H S."/>
        </authorList>
    </citation>
    <scope>NUCLEOTIDE SEQUENCE</scope>
</reference>
<protein>
    <submittedName>
        <fullName evidence="1">Uncharacterized protein</fullName>
    </submittedName>
</protein>
<organism evidence="1 2">
    <name type="scientific">Iphiclides podalirius</name>
    <name type="common">scarce swallowtail</name>
    <dbReference type="NCBI Taxonomy" id="110791"/>
    <lineage>
        <taxon>Eukaryota</taxon>
        <taxon>Metazoa</taxon>
        <taxon>Ecdysozoa</taxon>
        <taxon>Arthropoda</taxon>
        <taxon>Hexapoda</taxon>
        <taxon>Insecta</taxon>
        <taxon>Pterygota</taxon>
        <taxon>Neoptera</taxon>
        <taxon>Endopterygota</taxon>
        <taxon>Lepidoptera</taxon>
        <taxon>Glossata</taxon>
        <taxon>Ditrysia</taxon>
        <taxon>Papilionoidea</taxon>
        <taxon>Papilionidae</taxon>
        <taxon>Papilioninae</taxon>
        <taxon>Iphiclides</taxon>
    </lineage>
</organism>
<dbReference type="Proteomes" id="UP000837857">
    <property type="component" value="Chromosome 1"/>
</dbReference>